<feature type="chain" id="PRO_5044771652" evidence="1">
    <location>
        <begin position="20"/>
        <end position="836"/>
    </location>
</feature>
<evidence type="ECO:0000256" key="1">
    <source>
        <dbReference type="SAM" id="SignalP"/>
    </source>
</evidence>
<accession>A0ABD2XD62</accession>
<reference evidence="2 3" key="1">
    <citation type="journal article" date="2024" name="bioRxiv">
        <title>A reference genome for Trichogramma kaykai: A tiny desert-dwelling parasitoid wasp with competing sex-ratio distorters.</title>
        <authorList>
            <person name="Culotta J."/>
            <person name="Lindsey A.R."/>
        </authorList>
    </citation>
    <scope>NUCLEOTIDE SEQUENCE [LARGE SCALE GENOMIC DNA]</scope>
    <source>
        <strain evidence="2 3">KSX58</strain>
    </source>
</reference>
<comment type="caution">
    <text evidence="2">The sequence shown here is derived from an EMBL/GenBank/DDBJ whole genome shotgun (WGS) entry which is preliminary data.</text>
</comment>
<dbReference type="AlphaFoldDB" id="A0ABD2XD62"/>
<keyword evidence="1" id="KW-0732">Signal</keyword>
<evidence type="ECO:0000313" key="2">
    <source>
        <dbReference type="EMBL" id="KAL3402809.1"/>
    </source>
</evidence>
<protein>
    <submittedName>
        <fullName evidence="2">Uncharacterized protein</fullName>
    </submittedName>
</protein>
<sequence>MSRVANIILALLLAASLNASTVTSVLFFGRRSYENASYVQVICSDLPPDEKGRDHCEVSSVRAKIPHNDCIVELNVGSRALGPDSMEVVHFGDDRAILSWRVEESSGDQLAAATSSWRRLGVAHLKDSLDCELHELALTLGDRRYVPVSVVVNKNSFIVLVFSEEPDSPCRMSDSDLDAPRCAMHFDERGQLVGGPRVWFYQTKRDDDMILEPLDYDDPLSGYLLVDTIARPQSVMVRVSIVKLNGMTLRLDSYEMMSNTRSANPYDDLAYSTANGLIGICVGNLRHERQLVCSQFDRNGKQTLEKSLQVERKNKYSLMNLAGGGMLMLSYSCRDPDNLCELVDSISISVSRIEANGKVTPDFYRKNELYPCNRKYYRGEARLFQLDSGHYCYTHVCLGYPKDQTDTDGPVIYTHCLPDEESAITPKIHPDDENEDSPKGTLYFDRRSCKNETWVTVYCGDLIHRDDGQTLCEVSRYLGQSLEYTCQTWLYSEYFKPKVIQALPFMADKAILSWQAYSSRMRSSWRLQVVHFKDCSAYRPRWRDWSDAPTNIVVYEDWFAAAVTSSWPGPCMTPPERRVNVTRCKLFFDERGQVMSASPLVWFVQDQRDDDMILEPLENGNPDSGHLLIETSDLKTSTPVFVRASIVKTSGQLLRLGSYELLDAHLANPHDGIAYSTANGLIGICVENRLEQIVCAQFDRHGKQTLANSLQVERRHELAVINLAEPGAMLLLHYVCGDPGSRCEHPNSLIAIVSRIESDAAPRIVFSGSTGRCDTGFDRASAQLFVHEATGQYCFAQVCYKDSTKDRTEDSHRPVTFSTCLPEKALEATTTEQKPL</sequence>
<keyword evidence="3" id="KW-1185">Reference proteome</keyword>
<proteinExistence type="predicted"/>
<feature type="signal peptide" evidence="1">
    <location>
        <begin position="1"/>
        <end position="19"/>
    </location>
</feature>
<dbReference type="Proteomes" id="UP001627154">
    <property type="component" value="Unassembled WGS sequence"/>
</dbReference>
<evidence type="ECO:0000313" key="3">
    <source>
        <dbReference type="Proteomes" id="UP001627154"/>
    </source>
</evidence>
<gene>
    <name evidence="2" type="ORF">TKK_003988</name>
</gene>
<name>A0ABD2XD62_9HYME</name>
<organism evidence="2 3">
    <name type="scientific">Trichogramma kaykai</name>
    <dbReference type="NCBI Taxonomy" id="54128"/>
    <lineage>
        <taxon>Eukaryota</taxon>
        <taxon>Metazoa</taxon>
        <taxon>Ecdysozoa</taxon>
        <taxon>Arthropoda</taxon>
        <taxon>Hexapoda</taxon>
        <taxon>Insecta</taxon>
        <taxon>Pterygota</taxon>
        <taxon>Neoptera</taxon>
        <taxon>Endopterygota</taxon>
        <taxon>Hymenoptera</taxon>
        <taxon>Apocrita</taxon>
        <taxon>Proctotrupomorpha</taxon>
        <taxon>Chalcidoidea</taxon>
        <taxon>Trichogrammatidae</taxon>
        <taxon>Trichogramma</taxon>
    </lineage>
</organism>
<dbReference type="EMBL" id="JBJJXI010000032">
    <property type="protein sequence ID" value="KAL3402809.1"/>
    <property type="molecule type" value="Genomic_DNA"/>
</dbReference>